<dbReference type="Proteomes" id="UP000274822">
    <property type="component" value="Unassembled WGS sequence"/>
</dbReference>
<dbReference type="EMBL" id="RBNJ01026112">
    <property type="protein sequence ID" value="RUS15085.1"/>
    <property type="molecule type" value="Genomic_DNA"/>
</dbReference>
<protein>
    <submittedName>
        <fullName evidence="2">Uncharacterized protein</fullName>
    </submittedName>
</protein>
<organism evidence="2 3">
    <name type="scientific">Jimgerdemannia flammicorona</name>
    <dbReference type="NCBI Taxonomy" id="994334"/>
    <lineage>
        <taxon>Eukaryota</taxon>
        <taxon>Fungi</taxon>
        <taxon>Fungi incertae sedis</taxon>
        <taxon>Mucoromycota</taxon>
        <taxon>Mucoromycotina</taxon>
        <taxon>Endogonomycetes</taxon>
        <taxon>Endogonales</taxon>
        <taxon>Endogonaceae</taxon>
        <taxon>Jimgerdemannia</taxon>
    </lineage>
</organism>
<feature type="compositionally biased region" description="Acidic residues" evidence="1">
    <location>
        <begin position="110"/>
        <end position="119"/>
    </location>
</feature>
<evidence type="ECO:0000313" key="2">
    <source>
        <dbReference type="EMBL" id="RUS15085.1"/>
    </source>
</evidence>
<name>A0A433PC33_9FUNG</name>
<comment type="caution">
    <text evidence="2">The sequence shown here is derived from an EMBL/GenBank/DDBJ whole genome shotgun (WGS) entry which is preliminary data.</text>
</comment>
<accession>A0A433PC33</accession>
<feature type="non-terminal residue" evidence="2">
    <location>
        <position position="410"/>
    </location>
</feature>
<sequence>MYPCWKVAWSDTALFLFEAACKELDKEKKRRQRWEELEDLRGSTHFKRARNQLLASEHAEDLVTAYFVNQSTTETSQTEGENVVKNESSEADGSEKSSEADGSENSCESEGSDIDDSGADDTNNVDMIDDEGDVGLAPALRKILLSYHAVYSTSRDDSLSDVFGFEDKTLVKRVVCLLSRTDRDALLQNLQGQDDYHVPEEVQKYQEQLHNANSLREMRQAQRTAVISPDDFDPVQHADLLYLEEIYSNFPVNILNDPSQNERSIVPKIVIPMLEKLFRMHSDLFTTHWLEKQPLSTKDDPNVNQRTKLADRLEVYCMNIIAKRLYQLWKICCIPVPRMPCQILDEFFHKGLRQLLKLKHDVIETAHNILKIARSATDDDDLAFLLKTPTKEKVSDFLSQVNPTPTKQGS</sequence>
<proteinExistence type="predicted"/>
<feature type="compositionally biased region" description="Basic and acidic residues" evidence="1">
    <location>
        <begin position="82"/>
        <end position="99"/>
    </location>
</feature>
<feature type="region of interest" description="Disordered" evidence="1">
    <location>
        <begin position="72"/>
        <end position="130"/>
    </location>
</feature>
<evidence type="ECO:0000256" key="1">
    <source>
        <dbReference type="SAM" id="MobiDB-lite"/>
    </source>
</evidence>
<evidence type="ECO:0000313" key="3">
    <source>
        <dbReference type="Proteomes" id="UP000274822"/>
    </source>
</evidence>
<keyword evidence="3" id="KW-1185">Reference proteome</keyword>
<dbReference type="AlphaFoldDB" id="A0A433PC33"/>
<reference evidence="2 3" key="1">
    <citation type="journal article" date="2018" name="New Phytol.">
        <title>Phylogenomics of Endogonaceae and evolution of mycorrhizas within Mucoromycota.</title>
        <authorList>
            <person name="Chang Y."/>
            <person name="Desiro A."/>
            <person name="Na H."/>
            <person name="Sandor L."/>
            <person name="Lipzen A."/>
            <person name="Clum A."/>
            <person name="Barry K."/>
            <person name="Grigoriev I.V."/>
            <person name="Martin F.M."/>
            <person name="Stajich J.E."/>
            <person name="Smith M.E."/>
            <person name="Bonito G."/>
            <person name="Spatafora J.W."/>
        </authorList>
    </citation>
    <scope>NUCLEOTIDE SEQUENCE [LARGE SCALE GENOMIC DNA]</scope>
    <source>
        <strain evidence="2 3">AD002</strain>
    </source>
</reference>
<gene>
    <name evidence="2" type="ORF">BC938DRAFT_477093</name>
</gene>